<evidence type="ECO:0000259" key="7">
    <source>
        <dbReference type="SMART" id="SM00829"/>
    </source>
</evidence>
<gene>
    <name evidence="8" type="ORF">FO014_03280</name>
</gene>
<name>A0ABX6GIJ6_9GAMM</name>
<dbReference type="SUPFAM" id="SSF50129">
    <property type="entry name" value="GroES-like"/>
    <property type="match status" value="1"/>
</dbReference>
<dbReference type="SUPFAM" id="SSF51735">
    <property type="entry name" value="NAD(P)-binding Rossmann-fold domains"/>
    <property type="match status" value="1"/>
</dbReference>
<evidence type="ECO:0000313" key="9">
    <source>
        <dbReference type="Proteomes" id="UP000430368"/>
    </source>
</evidence>
<feature type="domain" description="Enoyl reductase (ER)" evidence="7">
    <location>
        <begin position="14"/>
        <end position="343"/>
    </location>
</feature>
<dbReference type="InterPro" id="IPR020843">
    <property type="entry name" value="ER"/>
</dbReference>
<dbReference type="Gene3D" id="3.40.50.720">
    <property type="entry name" value="NAD(P)-binding Rossmann-like Domain"/>
    <property type="match status" value="1"/>
</dbReference>
<keyword evidence="4 6" id="KW-0862">Zinc</keyword>
<evidence type="ECO:0000256" key="2">
    <source>
        <dbReference type="ARBA" id="ARBA00008072"/>
    </source>
</evidence>
<dbReference type="CDD" id="cd08278">
    <property type="entry name" value="benzyl_alcohol_DH"/>
    <property type="match status" value="1"/>
</dbReference>
<keyword evidence="9" id="KW-1185">Reference proteome</keyword>
<evidence type="ECO:0000256" key="5">
    <source>
        <dbReference type="ARBA" id="ARBA00023002"/>
    </source>
</evidence>
<dbReference type="PROSITE" id="PS00059">
    <property type="entry name" value="ADH_ZINC"/>
    <property type="match status" value="1"/>
</dbReference>
<dbReference type="PANTHER" id="PTHR43350:SF2">
    <property type="entry name" value="GROES-LIKE ZINC-BINDING ALCOHOL DEHYDROGENASE FAMILY PROTEIN"/>
    <property type="match status" value="1"/>
</dbReference>
<evidence type="ECO:0000256" key="6">
    <source>
        <dbReference type="RuleBase" id="RU361277"/>
    </source>
</evidence>
<evidence type="ECO:0000256" key="1">
    <source>
        <dbReference type="ARBA" id="ARBA00001947"/>
    </source>
</evidence>
<comment type="similarity">
    <text evidence="2 6">Belongs to the zinc-containing alcohol dehydrogenase family.</text>
</comment>
<dbReference type="RefSeq" id="WP_160027766.1">
    <property type="nucleotide sequence ID" value="NZ_CP041764.1"/>
</dbReference>
<dbReference type="Pfam" id="PF00107">
    <property type="entry name" value="ADH_zinc_N"/>
    <property type="match status" value="1"/>
</dbReference>
<dbReference type="InterPro" id="IPR013149">
    <property type="entry name" value="ADH-like_C"/>
</dbReference>
<accession>A0ABX6GIJ6</accession>
<dbReference type="EMBL" id="CP041764">
    <property type="protein sequence ID" value="QHA86077.1"/>
    <property type="molecule type" value="Genomic_DNA"/>
</dbReference>
<keyword evidence="3 6" id="KW-0479">Metal-binding</keyword>
<dbReference type="SMART" id="SM00829">
    <property type="entry name" value="PKS_ER"/>
    <property type="match status" value="1"/>
</dbReference>
<sequence length="346" mass="36615">MTGKRRAAVTTSPGGALRFAPLRLRPPRADEVVVRLAGCGICHTDLSCRSGVAAGSILGHEGAGIVERVGNAVRAVQPGDAVVLSYHSCGRCAACLRRHPAGCEHFWRLNFDFQRLDGSSGYLPPLHGHFFGQSAFATHALANERNLVRVAGDLPLATLAPLGCGLQTGAGTVINSLNLQAGERLLILGVGAVGLAAVMAAKLRGAAAIVALDHQRQRLACAGELGATQTLSDVRQIAQLPALDAVIDTTGEHGVIQAAWQRLRRGGTLVLLTGGGVVKFSHDRRIISVIQGDAVPQQFIPYLIAQWRSGHFPFDRLLRFYPFGAINQALDAAQTGEAIKAVIRFD</sequence>
<proteinExistence type="inferred from homology"/>
<dbReference type="Gene3D" id="3.90.180.10">
    <property type="entry name" value="Medium-chain alcohol dehydrogenases, catalytic domain"/>
    <property type="match status" value="1"/>
</dbReference>
<evidence type="ECO:0000313" key="8">
    <source>
        <dbReference type="EMBL" id="QHA86077.1"/>
    </source>
</evidence>
<dbReference type="PANTHER" id="PTHR43350">
    <property type="entry name" value="NAD-DEPENDENT ALCOHOL DEHYDROGENASE"/>
    <property type="match status" value="1"/>
</dbReference>
<evidence type="ECO:0000256" key="4">
    <source>
        <dbReference type="ARBA" id="ARBA00022833"/>
    </source>
</evidence>
<protein>
    <submittedName>
        <fullName evidence="8">NAD(P)-dependent alcohol dehydrogenase</fullName>
    </submittedName>
</protein>
<dbReference type="Proteomes" id="UP000430368">
    <property type="component" value="Chromosome"/>
</dbReference>
<comment type="cofactor">
    <cofactor evidence="1 6">
        <name>Zn(2+)</name>
        <dbReference type="ChEBI" id="CHEBI:29105"/>
    </cofactor>
</comment>
<dbReference type="InterPro" id="IPR036291">
    <property type="entry name" value="NAD(P)-bd_dom_sf"/>
</dbReference>
<dbReference type="InterPro" id="IPR011032">
    <property type="entry name" value="GroES-like_sf"/>
</dbReference>
<dbReference type="Pfam" id="PF08240">
    <property type="entry name" value="ADH_N"/>
    <property type="match status" value="1"/>
</dbReference>
<keyword evidence="5" id="KW-0560">Oxidoreductase</keyword>
<organism evidence="8 9">
    <name type="scientific">Serratia rhizosphaerae</name>
    <dbReference type="NCBI Taxonomy" id="2597702"/>
    <lineage>
        <taxon>Bacteria</taxon>
        <taxon>Pseudomonadati</taxon>
        <taxon>Pseudomonadota</taxon>
        <taxon>Gammaproteobacteria</taxon>
        <taxon>Enterobacterales</taxon>
        <taxon>Yersiniaceae</taxon>
        <taxon>Serratia</taxon>
    </lineage>
</organism>
<evidence type="ECO:0000256" key="3">
    <source>
        <dbReference type="ARBA" id="ARBA00022723"/>
    </source>
</evidence>
<dbReference type="InterPro" id="IPR002328">
    <property type="entry name" value="ADH_Zn_CS"/>
</dbReference>
<dbReference type="InterPro" id="IPR013154">
    <property type="entry name" value="ADH-like_N"/>
</dbReference>
<reference evidence="8 9" key="1">
    <citation type="submission" date="2019-07" db="EMBL/GenBank/DDBJ databases">
        <title>Serratia dokdonensis sp. nov., an elicitor of systemic resistance in Nicotiana Tabacum.</title>
        <authorList>
            <person name="Son J.-S."/>
            <person name="Hwang Y.-J."/>
            <person name="Lee S.-Y."/>
            <person name="Ghim S.-Y."/>
        </authorList>
    </citation>
    <scope>NUCLEOTIDE SEQUENCE [LARGE SCALE GENOMIC DNA]</scope>
    <source>
        <strain evidence="8 9">KUDC3025</strain>
    </source>
</reference>